<gene>
    <name evidence="2" type="ORF">AVDCRST_MAG05-5254</name>
</gene>
<feature type="region of interest" description="Disordered" evidence="1">
    <location>
        <begin position="1"/>
        <end position="20"/>
    </location>
</feature>
<dbReference type="EMBL" id="CADCVM010000560">
    <property type="protein sequence ID" value="CAA9539588.1"/>
    <property type="molecule type" value="Genomic_DNA"/>
</dbReference>
<feature type="compositionally biased region" description="Basic and acidic residues" evidence="1">
    <location>
        <begin position="1"/>
        <end position="10"/>
    </location>
</feature>
<protein>
    <submittedName>
        <fullName evidence="2">Uncharacterized protein</fullName>
    </submittedName>
</protein>
<proteinExistence type="predicted"/>
<organism evidence="2">
    <name type="scientific">uncultured Rubrobacteraceae bacterium</name>
    <dbReference type="NCBI Taxonomy" id="349277"/>
    <lineage>
        <taxon>Bacteria</taxon>
        <taxon>Bacillati</taxon>
        <taxon>Actinomycetota</taxon>
        <taxon>Rubrobacteria</taxon>
        <taxon>Rubrobacterales</taxon>
        <taxon>Rubrobacteraceae</taxon>
        <taxon>environmental samples</taxon>
    </lineage>
</organism>
<dbReference type="AlphaFoldDB" id="A0A6J4U626"/>
<sequence>MMERAIERPTRANRATPESATKISAGHLLLLAGAARVAEEDAAMDVEDILTQAEEANGLDPVG</sequence>
<reference evidence="2" key="1">
    <citation type="submission" date="2020-02" db="EMBL/GenBank/DDBJ databases">
        <authorList>
            <person name="Meier V. D."/>
        </authorList>
    </citation>
    <scope>NUCLEOTIDE SEQUENCE</scope>
    <source>
        <strain evidence="2">AVDCRST_MAG05</strain>
    </source>
</reference>
<accession>A0A6J4U626</accession>
<evidence type="ECO:0000256" key="1">
    <source>
        <dbReference type="SAM" id="MobiDB-lite"/>
    </source>
</evidence>
<evidence type="ECO:0000313" key="2">
    <source>
        <dbReference type="EMBL" id="CAA9539588.1"/>
    </source>
</evidence>
<name>A0A6J4U626_9ACTN</name>